<keyword evidence="5" id="KW-0378">Hydrolase</keyword>
<evidence type="ECO:0000256" key="6">
    <source>
        <dbReference type="ARBA" id="ARBA00022833"/>
    </source>
</evidence>
<dbReference type="KEGG" id="fmr:Fuma_01320"/>
<dbReference type="OrthoDB" id="9802035at2"/>
<dbReference type="AlphaFoldDB" id="A0A1P8WCF0"/>
<dbReference type="Gene3D" id="3.40.50.300">
    <property type="entry name" value="P-loop containing nucleotide triphosphate hydrolases"/>
    <property type="match status" value="1"/>
</dbReference>
<dbReference type="PANTHER" id="PTHR30134">
    <property type="entry name" value="HYDROGENASE PROTEIN ASSEMBLY PROTEIN, NICKEL CHAPERONE"/>
    <property type="match status" value="1"/>
</dbReference>
<keyword evidence="7" id="KW-0342">GTP-binding</keyword>
<dbReference type="Proteomes" id="UP000187735">
    <property type="component" value="Chromosome"/>
</dbReference>
<evidence type="ECO:0000256" key="4">
    <source>
        <dbReference type="ARBA" id="ARBA00022741"/>
    </source>
</evidence>
<keyword evidence="6" id="KW-0862">Zinc</keyword>
<organism evidence="9 10">
    <name type="scientific">Fuerstiella marisgermanici</name>
    <dbReference type="NCBI Taxonomy" id="1891926"/>
    <lineage>
        <taxon>Bacteria</taxon>
        <taxon>Pseudomonadati</taxon>
        <taxon>Planctomycetota</taxon>
        <taxon>Planctomycetia</taxon>
        <taxon>Planctomycetales</taxon>
        <taxon>Planctomycetaceae</taxon>
        <taxon>Fuerstiella</taxon>
    </lineage>
</organism>
<dbReference type="SUPFAM" id="SSF52540">
    <property type="entry name" value="P-loop containing nucleoside triphosphate hydrolases"/>
    <property type="match status" value="1"/>
</dbReference>
<dbReference type="RefSeq" id="WP_077023447.1">
    <property type="nucleotide sequence ID" value="NZ_CP017641.1"/>
</dbReference>
<dbReference type="GO" id="GO:0003924">
    <property type="term" value="F:GTPase activity"/>
    <property type="evidence" value="ECO:0007669"/>
    <property type="project" value="InterPro"/>
</dbReference>
<dbReference type="GO" id="GO:0016151">
    <property type="term" value="F:nickel cation binding"/>
    <property type="evidence" value="ECO:0007669"/>
    <property type="project" value="InterPro"/>
</dbReference>
<dbReference type="NCBIfam" id="TIGR00073">
    <property type="entry name" value="hypB"/>
    <property type="match status" value="1"/>
</dbReference>
<keyword evidence="4" id="KW-0547">Nucleotide-binding</keyword>
<evidence type="ECO:0000313" key="9">
    <source>
        <dbReference type="EMBL" id="APZ91729.1"/>
    </source>
</evidence>
<evidence type="ECO:0000256" key="5">
    <source>
        <dbReference type="ARBA" id="ARBA00022801"/>
    </source>
</evidence>
<proteinExistence type="inferred from homology"/>
<dbReference type="PIRSF" id="PIRSF005624">
    <property type="entry name" value="Ni-bind_GTPase"/>
    <property type="match status" value="1"/>
</dbReference>
<dbReference type="EMBL" id="CP017641">
    <property type="protein sequence ID" value="APZ91729.1"/>
    <property type="molecule type" value="Genomic_DNA"/>
</dbReference>
<protein>
    <submittedName>
        <fullName evidence="9">Hydrogenase isoenzymes nickel incorporation protein HypB</fullName>
    </submittedName>
</protein>
<keyword evidence="10" id="KW-1185">Reference proteome</keyword>
<dbReference type="GO" id="GO:0008270">
    <property type="term" value="F:zinc ion binding"/>
    <property type="evidence" value="ECO:0007669"/>
    <property type="project" value="TreeGrafter"/>
</dbReference>
<name>A0A1P8WCF0_9PLAN</name>
<dbReference type="InterPro" id="IPR003495">
    <property type="entry name" value="CobW/HypB/UreG_nucleotide-bd"/>
</dbReference>
<keyword evidence="2" id="KW-0533">Nickel</keyword>
<evidence type="ECO:0000313" key="10">
    <source>
        <dbReference type="Proteomes" id="UP000187735"/>
    </source>
</evidence>
<evidence type="ECO:0000256" key="3">
    <source>
        <dbReference type="ARBA" id="ARBA00022723"/>
    </source>
</evidence>
<accession>A0A1P8WCF0</accession>
<sequence length="229" mass="25091">MNTVDTVSKTVVINRDVLSEKKRRAAELRQQFTERGILVVNLVSSPGSGKTSLLEATAKCWQGQHKMAVLVGDLATERDAERLRPLVPVEQLTTGGACHLELSLVEKGLAKLPLDDVEFLFIENIGNLVCPASHDLAEHLRVSVLSTTEGDDKPGKYPKMYRTSDALVITKTDLLPYVPFSTEDAIADARTIQPELSAFELCSLTGDGVSQWCDFLVQARRRTVCIPAA</sequence>
<gene>
    <name evidence="9" type="primary">hypB</name>
    <name evidence="9" type="ORF">Fuma_01320</name>
</gene>
<evidence type="ECO:0000256" key="2">
    <source>
        <dbReference type="ARBA" id="ARBA00022596"/>
    </source>
</evidence>
<dbReference type="PANTHER" id="PTHR30134:SF2">
    <property type="entry name" value="HYDROGENASE MATURATION FACTOR HYPB"/>
    <property type="match status" value="1"/>
</dbReference>
<dbReference type="Pfam" id="PF02492">
    <property type="entry name" value="cobW"/>
    <property type="match status" value="1"/>
</dbReference>
<dbReference type="STRING" id="1891926.Fuma_01320"/>
<evidence type="ECO:0000259" key="8">
    <source>
        <dbReference type="Pfam" id="PF02492"/>
    </source>
</evidence>
<dbReference type="InterPro" id="IPR004392">
    <property type="entry name" value="Hyd_mat_HypB"/>
</dbReference>
<reference evidence="9 10" key="1">
    <citation type="journal article" date="2016" name="Front. Microbiol.">
        <title>Fuerstia marisgermanicae gen. nov., sp. nov., an Unusual Member of the Phylum Planctomycetes from the German Wadden Sea.</title>
        <authorList>
            <person name="Kohn T."/>
            <person name="Heuer A."/>
            <person name="Jogler M."/>
            <person name="Vollmers J."/>
            <person name="Boedeker C."/>
            <person name="Bunk B."/>
            <person name="Rast P."/>
            <person name="Borchert D."/>
            <person name="Glockner I."/>
            <person name="Freese H.M."/>
            <person name="Klenk H.P."/>
            <person name="Overmann J."/>
            <person name="Kaster A.K."/>
            <person name="Rohde M."/>
            <person name="Wiegand S."/>
            <person name="Jogler C."/>
        </authorList>
    </citation>
    <scope>NUCLEOTIDE SEQUENCE [LARGE SCALE GENOMIC DNA]</scope>
    <source>
        <strain evidence="9 10">NH11</strain>
    </source>
</reference>
<dbReference type="InterPro" id="IPR027417">
    <property type="entry name" value="P-loop_NTPase"/>
</dbReference>
<feature type="domain" description="CobW/HypB/UreG nucleotide-binding" evidence="8">
    <location>
        <begin position="39"/>
        <end position="197"/>
    </location>
</feature>
<evidence type="ECO:0000256" key="7">
    <source>
        <dbReference type="ARBA" id="ARBA00023134"/>
    </source>
</evidence>
<dbReference type="GO" id="GO:0051604">
    <property type="term" value="P:protein maturation"/>
    <property type="evidence" value="ECO:0007669"/>
    <property type="project" value="InterPro"/>
</dbReference>
<comment type="similarity">
    <text evidence="1">Belongs to the SIMIBI class G3E GTPase family. HypB/HupM subfamily.</text>
</comment>
<dbReference type="GO" id="GO:0005525">
    <property type="term" value="F:GTP binding"/>
    <property type="evidence" value="ECO:0007669"/>
    <property type="project" value="UniProtKB-KW"/>
</dbReference>
<keyword evidence="3" id="KW-0479">Metal-binding</keyword>
<evidence type="ECO:0000256" key="1">
    <source>
        <dbReference type="ARBA" id="ARBA00006211"/>
    </source>
</evidence>